<gene>
    <name evidence="8" type="primary">LOC109480581</name>
</gene>
<sequence>MSVAPAGYDQQPGMMQPGMMQPGGMQQQTVVVGAAPQTMIIMQESKPDSGLGMAIFTCLCCFCPLGLPAIIFACMVDSRWDSGDKEGAKAAARTATILWKVALGLGIAGIIIALIIVPVYLFIIVPAQIAAALSSG</sequence>
<evidence type="ECO:0000256" key="3">
    <source>
        <dbReference type="ARBA" id="ARBA00022692"/>
    </source>
</evidence>
<keyword evidence="3 6" id="KW-0812">Transmembrane</keyword>
<organism evidence="7 8">
    <name type="scientific">Branchiostoma belcheri</name>
    <name type="common">Amphioxus</name>
    <dbReference type="NCBI Taxonomy" id="7741"/>
    <lineage>
        <taxon>Eukaryota</taxon>
        <taxon>Metazoa</taxon>
        <taxon>Chordata</taxon>
        <taxon>Cephalochordata</taxon>
        <taxon>Leptocardii</taxon>
        <taxon>Amphioxiformes</taxon>
        <taxon>Branchiostomatidae</taxon>
        <taxon>Branchiostoma</taxon>
    </lineage>
</organism>
<dbReference type="InterPro" id="IPR007593">
    <property type="entry name" value="CD225/Dispanin_fam"/>
</dbReference>
<comment type="subcellular location">
    <subcellularLocation>
        <location evidence="1">Membrane</location>
    </subcellularLocation>
</comment>
<keyword evidence="4 6" id="KW-1133">Transmembrane helix</keyword>
<dbReference type="PANTHER" id="PTHR14948:SF44">
    <property type="entry name" value="PROLINE-RICH TRANSMEMBRANE PROTEIN 1-LIKE"/>
    <property type="match status" value="1"/>
</dbReference>
<name>A0A6P5A584_BRABE</name>
<feature type="transmembrane region" description="Helical" evidence="6">
    <location>
        <begin position="97"/>
        <end position="125"/>
    </location>
</feature>
<feature type="transmembrane region" description="Helical" evidence="6">
    <location>
        <begin position="51"/>
        <end position="76"/>
    </location>
</feature>
<dbReference type="AlphaFoldDB" id="A0A6P5A584"/>
<dbReference type="KEGG" id="bbel:109480581"/>
<dbReference type="GeneID" id="109480581"/>
<dbReference type="GO" id="GO:0016020">
    <property type="term" value="C:membrane"/>
    <property type="evidence" value="ECO:0007669"/>
    <property type="project" value="UniProtKB-SubCell"/>
</dbReference>
<keyword evidence="5 6" id="KW-0472">Membrane</keyword>
<evidence type="ECO:0000313" key="8">
    <source>
        <dbReference type="RefSeq" id="XP_019638372.1"/>
    </source>
</evidence>
<dbReference type="RefSeq" id="XP_019638372.1">
    <property type="nucleotide sequence ID" value="XM_019782813.1"/>
</dbReference>
<comment type="similarity">
    <text evidence="2">Belongs to the CD225/Dispanin family.</text>
</comment>
<dbReference type="InterPro" id="IPR051423">
    <property type="entry name" value="CD225/Dispanin"/>
</dbReference>
<dbReference type="Pfam" id="PF04505">
    <property type="entry name" value="CD225"/>
    <property type="match status" value="1"/>
</dbReference>
<evidence type="ECO:0000256" key="4">
    <source>
        <dbReference type="ARBA" id="ARBA00022989"/>
    </source>
</evidence>
<accession>A0A6P5A584</accession>
<evidence type="ECO:0000313" key="7">
    <source>
        <dbReference type="Proteomes" id="UP000515135"/>
    </source>
</evidence>
<dbReference type="Proteomes" id="UP000515135">
    <property type="component" value="Unplaced"/>
</dbReference>
<evidence type="ECO:0000256" key="1">
    <source>
        <dbReference type="ARBA" id="ARBA00004370"/>
    </source>
</evidence>
<evidence type="ECO:0000256" key="2">
    <source>
        <dbReference type="ARBA" id="ARBA00006843"/>
    </source>
</evidence>
<protein>
    <submittedName>
        <fullName evidence="8">Transmembrane protein 91-like isoform X1</fullName>
    </submittedName>
</protein>
<dbReference type="PANTHER" id="PTHR14948">
    <property type="entry name" value="NG5"/>
    <property type="match status" value="1"/>
</dbReference>
<evidence type="ECO:0000256" key="6">
    <source>
        <dbReference type="SAM" id="Phobius"/>
    </source>
</evidence>
<keyword evidence="7" id="KW-1185">Reference proteome</keyword>
<proteinExistence type="inferred from homology"/>
<reference evidence="8" key="1">
    <citation type="submission" date="2025-08" db="UniProtKB">
        <authorList>
            <consortium name="RefSeq"/>
        </authorList>
    </citation>
    <scope>IDENTIFICATION</scope>
    <source>
        <tissue evidence="8">Gonad</tissue>
    </source>
</reference>
<dbReference type="OrthoDB" id="10038436at2759"/>
<evidence type="ECO:0000256" key="5">
    <source>
        <dbReference type="ARBA" id="ARBA00023136"/>
    </source>
</evidence>